<dbReference type="RefSeq" id="XP_007676160.1">
    <property type="nucleotide sequence ID" value="XM_007677970.1"/>
</dbReference>
<dbReference type="Proteomes" id="UP000011761">
    <property type="component" value="Unassembled WGS sequence"/>
</dbReference>
<evidence type="ECO:0000313" key="1">
    <source>
        <dbReference type="EMBL" id="EMC96748.1"/>
    </source>
</evidence>
<sequence>MEAIAATAHTALQARVRLSTQSIQTIALEAPQDSEGAARITCYGSLASYIMSKISSYLCLTRNASPTSAC</sequence>
<accession>M2MYQ9</accession>
<gene>
    <name evidence="1" type="ORF">BAUCODRAFT_34136</name>
</gene>
<dbReference type="EMBL" id="KB445555">
    <property type="protein sequence ID" value="EMC96748.1"/>
    <property type="molecule type" value="Genomic_DNA"/>
</dbReference>
<reference evidence="1 2" key="1">
    <citation type="journal article" date="2012" name="PLoS Pathog.">
        <title>Diverse lifestyles and strategies of plant pathogenesis encoded in the genomes of eighteen Dothideomycetes fungi.</title>
        <authorList>
            <person name="Ohm R.A."/>
            <person name="Feau N."/>
            <person name="Henrissat B."/>
            <person name="Schoch C.L."/>
            <person name="Horwitz B.A."/>
            <person name="Barry K.W."/>
            <person name="Condon B.J."/>
            <person name="Copeland A.C."/>
            <person name="Dhillon B."/>
            <person name="Glaser F."/>
            <person name="Hesse C.N."/>
            <person name="Kosti I."/>
            <person name="LaButti K."/>
            <person name="Lindquist E.A."/>
            <person name="Lucas S."/>
            <person name="Salamov A.A."/>
            <person name="Bradshaw R.E."/>
            <person name="Ciuffetti L."/>
            <person name="Hamelin R.C."/>
            <person name="Kema G.H.J."/>
            <person name="Lawrence C."/>
            <person name="Scott J.A."/>
            <person name="Spatafora J.W."/>
            <person name="Turgeon B.G."/>
            <person name="de Wit P.J.G.M."/>
            <person name="Zhong S."/>
            <person name="Goodwin S.B."/>
            <person name="Grigoriev I.V."/>
        </authorList>
    </citation>
    <scope>NUCLEOTIDE SEQUENCE [LARGE SCALE GENOMIC DNA]</scope>
    <source>
        <strain evidence="1 2">UAMH 10762</strain>
    </source>
</reference>
<dbReference type="AlphaFoldDB" id="M2MYQ9"/>
<feature type="non-terminal residue" evidence="1">
    <location>
        <position position="70"/>
    </location>
</feature>
<keyword evidence="2" id="KW-1185">Reference proteome</keyword>
<dbReference type="HOGENOM" id="CLU_2764653_0_0_1"/>
<protein>
    <submittedName>
        <fullName evidence="1">Uncharacterized protein</fullName>
    </submittedName>
</protein>
<proteinExistence type="predicted"/>
<dbReference type="GeneID" id="19112335"/>
<dbReference type="KEGG" id="bcom:BAUCODRAFT_34136"/>
<evidence type="ECO:0000313" key="2">
    <source>
        <dbReference type="Proteomes" id="UP000011761"/>
    </source>
</evidence>
<name>M2MYQ9_BAUPA</name>
<organism evidence="1 2">
    <name type="scientific">Baudoinia panamericana (strain UAMH 10762)</name>
    <name type="common">Angels' share fungus</name>
    <name type="synonym">Baudoinia compniacensis (strain UAMH 10762)</name>
    <dbReference type="NCBI Taxonomy" id="717646"/>
    <lineage>
        <taxon>Eukaryota</taxon>
        <taxon>Fungi</taxon>
        <taxon>Dikarya</taxon>
        <taxon>Ascomycota</taxon>
        <taxon>Pezizomycotina</taxon>
        <taxon>Dothideomycetes</taxon>
        <taxon>Dothideomycetidae</taxon>
        <taxon>Mycosphaerellales</taxon>
        <taxon>Teratosphaeriaceae</taxon>
        <taxon>Baudoinia</taxon>
    </lineage>
</organism>